<dbReference type="InterPro" id="IPR013519">
    <property type="entry name" value="Int_alpha_beta-p"/>
</dbReference>
<dbReference type="Pfam" id="PF01839">
    <property type="entry name" value="FG-GAP"/>
    <property type="match status" value="2"/>
</dbReference>
<dbReference type="PRINTS" id="PR00074">
    <property type="entry name" value="LYSYLOXIDASE"/>
</dbReference>
<dbReference type="PROSITE" id="PS51470">
    <property type="entry name" value="FG_GAP"/>
    <property type="match status" value="1"/>
</dbReference>
<feature type="region of interest" description="Disordered" evidence="4">
    <location>
        <begin position="20"/>
        <end position="83"/>
    </location>
</feature>
<dbReference type="GO" id="GO:0009897">
    <property type="term" value="C:external side of plasma membrane"/>
    <property type="evidence" value="ECO:0007669"/>
    <property type="project" value="TreeGrafter"/>
</dbReference>
<keyword evidence="2" id="KW-0677">Repeat</keyword>
<keyword evidence="5" id="KW-0401">Integrin</keyword>
<dbReference type="Pfam" id="PF13517">
    <property type="entry name" value="FG-GAP_3"/>
    <property type="match status" value="1"/>
</dbReference>
<evidence type="ECO:0000313" key="5">
    <source>
        <dbReference type="EMBL" id="RKH54547.1"/>
    </source>
</evidence>
<evidence type="ECO:0000256" key="4">
    <source>
        <dbReference type="SAM" id="MobiDB-lite"/>
    </source>
</evidence>
<dbReference type="EMBL" id="RAWB01000299">
    <property type="protein sequence ID" value="RKH54547.1"/>
    <property type="molecule type" value="Genomic_DNA"/>
</dbReference>
<dbReference type="Pfam" id="PF01186">
    <property type="entry name" value="Lysyl_oxidase"/>
    <property type="match status" value="1"/>
</dbReference>
<proteinExistence type="predicted"/>
<protein>
    <submittedName>
        <fullName evidence="5">Alpha integrin</fullName>
    </submittedName>
</protein>
<dbReference type="GO" id="GO:0005507">
    <property type="term" value="F:copper ion binding"/>
    <property type="evidence" value="ECO:0007669"/>
    <property type="project" value="InterPro"/>
</dbReference>
<evidence type="ECO:0000256" key="2">
    <source>
        <dbReference type="ARBA" id="ARBA00022737"/>
    </source>
</evidence>
<dbReference type="PROSITE" id="PS51257">
    <property type="entry name" value="PROKAR_LIPOPROTEIN"/>
    <property type="match status" value="1"/>
</dbReference>
<evidence type="ECO:0000256" key="3">
    <source>
        <dbReference type="ARBA" id="ARBA00023180"/>
    </source>
</evidence>
<dbReference type="InterPro" id="IPR013517">
    <property type="entry name" value="FG-GAP"/>
</dbReference>
<evidence type="ECO:0000313" key="6">
    <source>
        <dbReference type="Proteomes" id="UP000272888"/>
    </source>
</evidence>
<dbReference type="GO" id="GO:0007229">
    <property type="term" value="P:integrin-mediated signaling pathway"/>
    <property type="evidence" value="ECO:0007669"/>
    <property type="project" value="UniProtKB-KW"/>
</dbReference>
<dbReference type="SUPFAM" id="SSF69318">
    <property type="entry name" value="Integrin alpha N-terminal domain"/>
    <property type="match status" value="2"/>
</dbReference>
<dbReference type="GO" id="GO:0007160">
    <property type="term" value="P:cell-matrix adhesion"/>
    <property type="evidence" value="ECO:0007669"/>
    <property type="project" value="TreeGrafter"/>
</dbReference>
<dbReference type="SMART" id="SM00191">
    <property type="entry name" value="Int_alpha"/>
    <property type="match status" value="2"/>
</dbReference>
<dbReference type="Proteomes" id="UP000272888">
    <property type="component" value="Unassembled WGS sequence"/>
</dbReference>
<name>A0A3A8PDR6_9BACT</name>
<dbReference type="Gene3D" id="2.130.10.130">
    <property type="entry name" value="Integrin alpha, N-terminal"/>
    <property type="match status" value="2"/>
</dbReference>
<dbReference type="PANTHER" id="PTHR23220">
    <property type="entry name" value="INTEGRIN ALPHA"/>
    <property type="match status" value="1"/>
</dbReference>
<gene>
    <name evidence="5" type="ORF">D7V93_25510</name>
</gene>
<keyword evidence="6" id="KW-1185">Reference proteome</keyword>
<organism evidence="5 6">
    <name type="scientific">Corallococcus llansteffanensis</name>
    <dbReference type="NCBI Taxonomy" id="2316731"/>
    <lineage>
        <taxon>Bacteria</taxon>
        <taxon>Pseudomonadati</taxon>
        <taxon>Myxococcota</taxon>
        <taxon>Myxococcia</taxon>
        <taxon>Myxococcales</taxon>
        <taxon>Cystobacterineae</taxon>
        <taxon>Myxococcaceae</taxon>
        <taxon>Corallococcus</taxon>
    </lineage>
</organism>
<dbReference type="InterPro" id="IPR028994">
    <property type="entry name" value="Integrin_alpha_N"/>
</dbReference>
<dbReference type="GO" id="GO:0008305">
    <property type="term" value="C:integrin complex"/>
    <property type="evidence" value="ECO:0007669"/>
    <property type="project" value="TreeGrafter"/>
</dbReference>
<dbReference type="InterPro" id="IPR001695">
    <property type="entry name" value="Lysyl_oxidase"/>
</dbReference>
<evidence type="ECO:0000256" key="1">
    <source>
        <dbReference type="ARBA" id="ARBA00022729"/>
    </source>
</evidence>
<dbReference type="GO" id="GO:0016641">
    <property type="term" value="F:oxidoreductase activity, acting on the CH-NH2 group of donors, oxygen as acceptor"/>
    <property type="evidence" value="ECO:0007669"/>
    <property type="project" value="InterPro"/>
</dbReference>
<comment type="caution">
    <text evidence="5">The sequence shown here is derived from an EMBL/GenBank/DDBJ whole genome shotgun (WGS) entry which is preliminary data.</text>
</comment>
<keyword evidence="1" id="KW-0732">Signal</keyword>
<accession>A0A3A8PDR6</accession>
<dbReference type="GO" id="GO:0005178">
    <property type="term" value="F:integrin binding"/>
    <property type="evidence" value="ECO:0007669"/>
    <property type="project" value="TreeGrafter"/>
</dbReference>
<sequence length="684" mass="71995">MRIRGALACAVMLTMVSGCKEDPKSRPDAGLPADAGTPDAGTPDAGIPDAGIPDAGPEDDGGTPDAGPTLSETPRWQVSGDATPATACFGRSVALGDLNGDGRQDLLVASPPCTSGPTDPGRVSLYAGEARDFSQTPLTTTMTWVHPSPRTSGYQLTVSTGDLDGDAYADVLVRGYYGVSVFKGGPDLSQVLAQPLFRAPDSSTTRFSSAQLLDLDGDGKDELLVTTTSGRTTVYRSTPGGAEGPFTNVQVFSGYPTPAGDTDGDGAQDVLRATGGEALEIGLFLGCKQGGPRDCDGLLTLQPVWTGKAEGMKALPDLSGDGRPELLMGFNGSQRLHLSDAALQGYSPTPVWQMMDDATFPAFGYAVLPAGSMVEGSTGHDFVINAIGRVYLFRPTQDVSGPLEPVWAWPRANRLQPGKALGFVSPSVASAGDLNGDGHDDLVVGIPPESDGTHFPGRVRVYGGGAVPDLTEPAPALVPTKTCNLPVDPVNGKPDLTVDRDVLARSLYVERRSFAEDSCEVMEGCVPAGGERRLLRFTTSIMNMGTGPLVVPSPEERPDLFVYDACHLHHHLVDFAGYALKDASGTTTAVGRKQGFYMVDYTQYCADGGPFTWYDPGTGISPGWSDVYTANTACQWLDVTDTPDGEYTVRVGVDENHIVEENDVLPNEVTVKVRLTGDTVTVLP</sequence>
<dbReference type="RefSeq" id="WP_120645872.1">
    <property type="nucleotide sequence ID" value="NZ_RAWB01000299.1"/>
</dbReference>
<dbReference type="AlphaFoldDB" id="A0A3A8PDR6"/>
<dbReference type="GO" id="GO:0033627">
    <property type="term" value="P:cell adhesion mediated by integrin"/>
    <property type="evidence" value="ECO:0007669"/>
    <property type="project" value="TreeGrafter"/>
</dbReference>
<reference evidence="6" key="1">
    <citation type="submission" date="2018-09" db="EMBL/GenBank/DDBJ databases">
        <authorList>
            <person name="Livingstone P.G."/>
            <person name="Whitworth D.E."/>
        </authorList>
    </citation>
    <scope>NUCLEOTIDE SEQUENCE [LARGE SCALE GENOMIC DNA]</scope>
    <source>
        <strain evidence="6">CA051B</strain>
    </source>
</reference>
<dbReference type="GO" id="GO:0098609">
    <property type="term" value="P:cell-cell adhesion"/>
    <property type="evidence" value="ECO:0007669"/>
    <property type="project" value="TreeGrafter"/>
</dbReference>
<keyword evidence="3" id="KW-0325">Glycoprotein</keyword>
<dbReference type="PANTHER" id="PTHR23220:SF122">
    <property type="entry name" value="INTEGRIN ALPHA-PS1"/>
    <property type="match status" value="1"/>
</dbReference>